<dbReference type="Gene3D" id="1.10.1760.20">
    <property type="match status" value="1"/>
</dbReference>
<feature type="transmembrane region" description="Helical" evidence="1">
    <location>
        <begin position="49"/>
        <end position="69"/>
    </location>
</feature>
<dbReference type="OrthoDB" id="9799095at2"/>
<evidence type="ECO:0000313" key="3">
    <source>
        <dbReference type="Proteomes" id="UP000092024"/>
    </source>
</evidence>
<dbReference type="InterPro" id="IPR014535">
    <property type="entry name" value="Hpre_diP_synt_I"/>
</dbReference>
<dbReference type="Proteomes" id="UP000092024">
    <property type="component" value="Unassembled WGS sequence"/>
</dbReference>
<keyword evidence="1" id="KW-1133">Transmembrane helix</keyword>
<feature type="transmembrane region" description="Helical" evidence="1">
    <location>
        <begin position="139"/>
        <end position="161"/>
    </location>
</feature>
<feature type="transmembrane region" description="Helical" evidence="1">
    <location>
        <begin position="109"/>
        <end position="133"/>
    </location>
</feature>
<feature type="transmembrane region" description="Helical" evidence="1">
    <location>
        <begin position="14"/>
        <end position="37"/>
    </location>
</feature>
<reference evidence="2 3" key="1">
    <citation type="submission" date="2016-05" db="EMBL/GenBank/DDBJ databases">
        <title>Paenibacillus oryzae. sp. nov., isolated from the rice root.</title>
        <authorList>
            <person name="Zhang J."/>
            <person name="Zhang X."/>
        </authorList>
    </citation>
    <scope>NUCLEOTIDE SEQUENCE [LARGE SCALE GENOMIC DNA]</scope>
    <source>
        <strain evidence="2 3">1DrF-4</strain>
    </source>
</reference>
<proteinExistence type="predicted"/>
<evidence type="ECO:0000256" key="1">
    <source>
        <dbReference type="SAM" id="Phobius"/>
    </source>
</evidence>
<sequence length="193" mass="20218">MLSYPKEDELRRTVLIAIFASVAVVLGIVESLIPFAVAIPGAKLGLGNIMVLTCLYVFSARDALSLILLKTVLTSFILGSFSTFIFSLLGALGSFLIMLIMLRLGRGAFSLIAVSVVGGVAHNLGQLGAASLVLGTTKIFYYLPFLLVSGVVTGVFVGVVCGKLIDSLSRVQWLTAMKGTRGETGAEAEGNAS</sequence>
<dbReference type="PIRSF" id="PIRSF027391">
    <property type="entry name" value="Hpre_diP_synt_I"/>
    <property type="match status" value="1"/>
</dbReference>
<organism evidence="2 3">
    <name type="scientific">Paenibacillus oryzae</name>
    <dbReference type="NCBI Taxonomy" id="1844972"/>
    <lineage>
        <taxon>Bacteria</taxon>
        <taxon>Bacillati</taxon>
        <taxon>Bacillota</taxon>
        <taxon>Bacilli</taxon>
        <taxon>Bacillales</taxon>
        <taxon>Paenibacillaceae</taxon>
        <taxon>Paenibacillus</taxon>
    </lineage>
</organism>
<dbReference type="Pfam" id="PF07456">
    <property type="entry name" value="Hpre_diP_synt_I"/>
    <property type="match status" value="1"/>
</dbReference>
<dbReference type="EMBL" id="LYPA01000068">
    <property type="protein sequence ID" value="OBR63989.1"/>
    <property type="molecule type" value="Genomic_DNA"/>
</dbReference>
<dbReference type="InterPro" id="IPR010898">
    <property type="entry name" value="Hpre_diP_synth_I"/>
</dbReference>
<gene>
    <name evidence="2" type="ORF">A7K91_11375</name>
</gene>
<keyword evidence="1" id="KW-0812">Transmembrane</keyword>
<dbReference type="AlphaFoldDB" id="A0A1A5YEH9"/>
<name>A0A1A5YEH9_9BACL</name>
<keyword evidence="1" id="KW-0472">Membrane</keyword>
<dbReference type="STRING" id="1844972.A7K91_11375"/>
<evidence type="ECO:0000313" key="2">
    <source>
        <dbReference type="EMBL" id="OBR63989.1"/>
    </source>
</evidence>
<feature type="transmembrane region" description="Helical" evidence="1">
    <location>
        <begin position="75"/>
        <end position="102"/>
    </location>
</feature>
<keyword evidence="3" id="KW-1185">Reference proteome</keyword>
<comment type="caution">
    <text evidence="2">The sequence shown here is derived from an EMBL/GenBank/DDBJ whole genome shotgun (WGS) entry which is preliminary data.</text>
</comment>
<accession>A0A1A5YEH9</accession>
<protein>
    <submittedName>
        <fullName evidence="2">Heptaprenyl diphosphate synthase</fullName>
    </submittedName>
</protein>